<feature type="compositionally biased region" description="Basic and acidic residues" evidence="1">
    <location>
        <begin position="242"/>
        <end position="252"/>
    </location>
</feature>
<proteinExistence type="predicted"/>
<feature type="compositionally biased region" description="Low complexity" evidence="1">
    <location>
        <begin position="133"/>
        <end position="142"/>
    </location>
</feature>
<evidence type="ECO:0000256" key="1">
    <source>
        <dbReference type="SAM" id="MobiDB-lite"/>
    </source>
</evidence>
<feature type="compositionally biased region" description="Pro residues" evidence="1">
    <location>
        <begin position="143"/>
        <end position="157"/>
    </location>
</feature>
<sequence length="318" mass="33185">MGRVQAPSGELMHRGSVHARPVSQAIARRCRHLPCVVFLFVLSTQSQGASALAAAQIPALARNAPMRQCIALSHRSRIAVSRAAKSLEIDDQSSLAEIRAYVKEHDLDVKTAGKGRTKAIILAEIAQLRGSSGKPAAKAASKSPPPVAAAATSPPPARSMAESNTASVRGFAAPKVASQTAVDISKGKSQPRVGKSDKPDSSVPKKAKPPPPPPPPPAPAAAPKATAKPKPAEATPASTKGVSERKNAKDDGASANKAMDPTSTAEQTPAESAVDIAAQEKAMLALSKSVELAQQKAEDLLRSQQERVERMQKQIDQM</sequence>
<gene>
    <name evidence="2" type="ORF">PCAR00345_LOCUS13788</name>
</gene>
<feature type="compositionally biased region" description="Polar residues" evidence="1">
    <location>
        <begin position="261"/>
        <end position="270"/>
    </location>
</feature>
<protein>
    <submittedName>
        <fullName evidence="2">Uncharacterized protein</fullName>
    </submittedName>
</protein>
<feature type="region of interest" description="Disordered" evidence="1">
    <location>
        <begin position="133"/>
        <end position="274"/>
    </location>
</feature>
<dbReference type="EMBL" id="HBIZ01021799">
    <property type="protein sequence ID" value="CAE0761176.1"/>
    <property type="molecule type" value="Transcribed_RNA"/>
</dbReference>
<accession>A0A7S4BC82</accession>
<dbReference type="AlphaFoldDB" id="A0A7S4BC82"/>
<name>A0A7S4BC82_CHRCT</name>
<evidence type="ECO:0000313" key="2">
    <source>
        <dbReference type="EMBL" id="CAE0761176.1"/>
    </source>
</evidence>
<feature type="compositionally biased region" description="Pro residues" evidence="1">
    <location>
        <begin position="209"/>
        <end position="220"/>
    </location>
</feature>
<organism evidence="2">
    <name type="scientific">Chrysotila carterae</name>
    <name type="common">Marine alga</name>
    <name type="synonym">Syracosphaera carterae</name>
    <dbReference type="NCBI Taxonomy" id="13221"/>
    <lineage>
        <taxon>Eukaryota</taxon>
        <taxon>Haptista</taxon>
        <taxon>Haptophyta</taxon>
        <taxon>Prymnesiophyceae</taxon>
        <taxon>Isochrysidales</taxon>
        <taxon>Isochrysidaceae</taxon>
        <taxon>Chrysotila</taxon>
    </lineage>
</organism>
<feature type="compositionally biased region" description="Low complexity" evidence="1">
    <location>
        <begin position="221"/>
        <end position="237"/>
    </location>
</feature>
<reference evidence="2" key="1">
    <citation type="submission" date="2021-01" db="EMBL/GenBank/DDBJ databases">
        <authorList>
            <person name="Corre E."/>
            <person name="Pelletier E."/>
            <person name="Niang G."/>
            <person name="Scheremetjew M."/>
            <person name="Finn R."/>
            <person name="Kale V."/>
            <person name="Holt S."/>
            <person name="Cochrane G."/>
            <person name="Meng A."/>
            <person name="Brown T."/>
            <person name="Cohen L."/>
        </authorList>
    </citation>
    <scope>NUCLEOTIDE SEQUENCE</scope>
    <source>
        <strain evidence="2">CCMP645</strain>
    </source>
</reference>